<name>A0A498H2T6_9EURY</name>
<dbReference type="SMART" id="SM00116">
    <property type="entry name" value="CBS"/>
    <property type="match status" value="2"/>
</dbReference>
<organism evidence="5 6">
    <name type="scientific">Methanoculleus taiwanensis</name>
    <dbReference type="NCBI Taxonomy" id="1550565"/>
    <lineage>
        <taxon>Archaea</taxon>
        <taxon>Methanobacteriati</taxon>
        <taxon>Methanobacteriota</taxon>
        <taxon>Stenosarchaea group</taxon>
        <taxon>Methanomicrobia</taxon>
        <taxon>Methanomicrobiales</taxon>
        <taxon>Methanomicrobiaceae</taxon>
        <taxon>Methanoculleus</taxon>
    </lineage>
</organism>
<evidence type="ECO:0000256" key="1">
    <source>
        <dbReference type="ARBA" id="ARBA00023122"/>
    </source>
</evidence>
<dbReference type="SUPFAM" id="SSF54631">
    <property type="entry name" value="CBS-domain pair"/>
    <property type="match status" value="1"/>
</dbReference>
<keyword evidence="2" id="KW-0486">Methionine biosynthesis</keyword>
<feature type="domain" description="CBS" evidence="4">
    <location>
        <begin position="1"/>
        <end position="65"/>
    </location>
</feature>
<keyword evidence="2" id="KW-0028">Amino-acid biosynthesis</keyword>
<dbReference type="EMBL" id="LHQS01000002">
    <property type="protein sequence ID" value="RXE56296.1"/>
    <property type="molecule type" value="Genomic_DNA"/>
</dbReference>
<evidence type="ECO:0000259" key="4">
    <source>
        <dbReference type="PROSITE" id="PS51371"/>
    </source>
</evidence>
<keyword evidence="6" id="KW-1185">Reference proteome</keyword>
<dbReference type="OrthoDB" id="43333at2157"/>
<evidence type="ECO:0000256" key="3">
    <source>
        <dbReference type="PROSITE-ProRule" id="PRU00703"/>
    </source>
</evidence>
<dbReference type="PANTHER" id="PTHR43080">
    <property type="entry name" value="CBS DOMAIN-CONTAINING PROTEIN CBSX3, MITOCHONDRIAL"/>
    <property type="match status" value="1"/>
</dbReference>
<dbReference type="InterPro" id="IPR000644">
    <property type="entry name" value="CBS_dom"/>
</dbReference>
<evidence type="ECO:0000256" key="2">
    <source>
        <dbReference type="ARBA" id="ARBA00023167"/>
    </source>
</evidence>
<dbReference type="AlphaFoldDB" id="A0A498H2T6"/>
<dbReference type="PROSITE" id="PS51371">
    <property type="entry name" value="CBS"/>
    <property type="match status" value="2"/>
</dbReference>
<dbReference type="InterPro" id="IPR051257">
    <property type="entry name" value="Diverse_CBS-Domain"/>
</dbReference>
<feature type="domain" description="CBS" evidence="4">
    <location>
        <begin position="73"/>
        <end position="129"/>
    </location>
</feature>
<gene>
    <name evidence="5" type="ORF">ABH15_09245</name>
</gene>
<protein>
    <submittedName>
        <fullName evidence="5">Signal transduction protein</fullName>
    </submittedName>
</protein>
<accession>A0A498H2T6</accession>
<evidence type="ECO:0000313" key="5">
    <source>
        <dbReference type="EMBL" id="RXE56296.1"/>
    </source>
</evidence>
<dbReference type="RefSeq" id="WP_128694063.1">
    <property type="nucleotide sequence ID" value="NZ_LHQS01000002.1"/>
</dbReference>
<keyword evidence="1 3" id="KW-0129">CBS domain</keyword>
<proteinExistence type="predicted"/>
<dbReference type="GO" id="GO:0009086">
    <property type="term" value="P:methionine biosynthetic process"/>
    <property type="evidence" value="ECO:0007669"/>
    <property type="project" value="UniProtKB-KW"/>
</dbReference>
<dbReference type="Proteomes" id="UP000290932">
    <property type="component" value="Unassembled WGS sequence"/>
</dbReference>
<reference evidence="5 6" key="1">
    <citation type="journal article" date="2015" name="Int. J. Syst. Evol. Microbiol.">
        <title>Methanoculleus taiwanensis sp. nov., a methanogen isolated from deep marine sediment at the deformation front area near Taiwan.</title>
        <authorList>
            <person name="Weng C.Y."/>
            <person name="Chen S.C."/>
            <person name="Lai M.C."/>
            <person name="Wu S.Y."/>
            <person name="Lin S."/>
            <person name="Yang T.F."/>
            <person name="Chen P.C."/>
        </authorList>
    </citation>
    <scope>NUCLEOTIDE SEQUENCE [LARGE SCALE GENOMIC DNA]</scope>
    <source>
        <strain evidence="5 6">CYW4</strain>
    </source>
</reference>
<comment type="caution">
    <text evidence="5">The sequence shown here is derived from an EMBL/GenBank/DDBJ whole genome shotgun (WGS) entry which is preliminary data.</text>
</comment>
<sequence>MDPMKYLREDVVSVSPDTSGVDVAKIMEQKNVGSVVVVDGDGRPTGIITDRDMIVRVVARDKRPEEMKARDIMTRNPTAFTEGMQVTDAMERMMKEGIRRMPIVDRNGRLTGIVIPDDIIRLLGDEISYITRNIEKQSLPGSPFYPYPIV</sequence>
<dbReference type="PANTHER" id="PTHR43080:SF2">
    <property type="entry name" value="CBS DOMAIN-CONTAINING PROTEIN"/>
    <property type="match status" value="1"/>
</dbReference>
<evidence type="ECO:0000313" key="6">
    <source>
        <dbReference type="Proteomes" id="UP000290932"/>
    </source>
</evidence>
<dbReference type="Pfam" id="PF00571">
    <property type="entry name" value="CBS"/>
    <property type="match status" value="2"/>
</dbReference>
<dbReference type="Gene3D" id="3.10.580.10">
    <property type="entry name" value="CBS-domain"/>
    <property type="match status" value="1"/>
</dbReference>
<dbReference type="InterPro" id="IPR046342">
    <property type="entry name" value="CBS_dom_sf"/>
</dbReference>